<keyword evidence="4" id="KW-1185">Reference proteome</keyword>
<evidence type="ECO:0000256" key="2">
    <source>
        <dbReference type="SAM" id="Phobius"/>
    </source>
</evidence>
<dbReference type="Proteomes" id="UP001139104">
    <property type="component" value="Unassembled WGS sequence"/>
</dbReference>
<feature type="transmembrane region" description="Helical" evidence="2">
    <location>
        <begin position="125"/>
        <end position="146"/>
    </location>
</feature>
<name>A0ABS9ZAU0_9HYPH</name>
<keyword evidence="2" id="KW-0812">Transmembrane</keyword>
<feature type="transmembrane region" description="Helical" evidence="2">
    <location>
        <begin position="152"/>
        <end position="172"/>
    </location>
</feature>
<evidence type="ECO:0000313" key="3">
    <source>
        <dbReference type="EMBL" id="MCI4684590.1"/>
    </source>
</evidence>
<accession>A0ABS9ZAU0</accession>
<evidence type="ECO:0000313" key="4">
    <source>
        <dbReference type="Proteomes" id="UP001139104"/>
    </source>
</evidence>
<gene>
    <name evidence="3" type="ORF">K2U94_17755</name>
</gene>
<feature type="transmembrane region" description="Helical" evidence="2">
    <location>
        <begin position="64"/>
        <end position="83"/>
    </location>
</feature>
<dbReference type="EMBL" id="JAIVFP010000001">
    <property type="protein sequence ID" value="MCI4684590.1"/>
    <property type="molecule type" value="Genomic_DNA"/>
</dbReference>
<dbReference type="RefSeq" id="WP_243068481.1">
    <property type="nucleotide sequence ID" value="NZ_JAIVFK010000001.1"/>
</dbReference>
<feature type="compositionally biased region" description="Low complexity" evidence="1">
    <location>
        <begin position="1"/>
        <end position="16"/>
    </location>
</feature>
<proteinExistence type="predicted"/>
<organism evidence="3 4">
    <name type="scientific">Candidatus Rhodoblastus alkanivorans</name>
    <dbReference type="NCBI Taxonomy" id="2954117"/>
    <lineage>
        <taxon>Bacteria</taxon>
        <taxon>Pseudomonadati</taxon>
        <taxon>Pseudomonadota</taxon>
        <taxon>Alphaproteobacteria</taxon>
        <taxon>Hyphomicrobiales</taxon>
        <taxon>Rhodoblastaceae</taxon>
        <taxon>Rhodoblastus</taxon>
    </lineage>
</organism>
<keyword evidence="2" id="KW-0472">Membrane</keyword>
<reference evidence="3" key="1">
    <citation type="journal article" date="2022" name="ISME J.">
        <title>Identification of active gaseous-alkane degraders at natural gas seeps.</title>
        <authorList>
            <person name="Farhan Ul Haque M."/>
            <person name="Hernandez M."/>
            <person name="Crombie A.T."/>
            <person name="Murrell J.C."/>
        </authorList>
    </citation>
    <scope>NUCLEOTIDE SEQUENCE</scope>
    <source>
        <strain evidence="3">PC2</strain>
    </source>
</reference>
<protein>
    <submittedName>
        <fullName evidence="3">Uncharacterized protein</fullName>
    </submittedName>
</protein>
<feature type="transmembrane region" description="Helical" evidence="2">
    <location>
        <begin position="95"/>
        <end position="113"/>
    </location>
</feature>
<evidence type="ECO:0000256" key="1">
    <source>
        <dbReference type="SAM" id="MobiDB-lite"/>
    </source>
</evidence>
<sequence length="179" mass="18078">MSKTASFGRRGGAASRPAPPPRTANGPTDIALTPEQRALLFDAPKASDSVDLAAPARAPRARRAGTVATFAIAAIVVALSFRMPRGGDALTTAEMAESILSIGANLGVSLWLTRMICARRKWSSLAALFLVGAAISGVFAVASAALGFGDGAISPAVAALAGGGAAALYRLVAGRRSFQ</sequence>
<keyword evidence="2" id="KW-1133">Transmembrane helix</keyword>
<feature type="region of interest" description="Disordered" evidence="1">
    <location>
        <begin position="1"/>
        <end position="29"/>
    </location>
</feature>
<comment type="caution">
    <text evidence="3">The sequence shown here is derived from an EMBL/GenBank/DDBJ whole genome shotgun (WGS) entry which is preliminary data.</text>
</comment>